<dbReference type="PANTHER" id="PTHR38457:SF1">
    <property type="entry name" value="REGULATOR ABRB-RELATED"/>
    <property type="match status" value="1"/>
</dbReference>
<feature type="transmembrane region" description="Helical" evidence="1">
    <location>
        <begin position="272"/>
        <end position="292"/>
    </location>
</feature>
<feature type="transmembrane region" description="Helical" evidence="1">
    <location>
        <begin position="29"/>
        <end position="49"/>
    </location>
</feature>
<comment type="caution">
    <text evidence="2">The sequence shown here is derived from an EMBL/GenBank/DDBJ whole genome shotgun (WGS) entry which is preliminary data.</text>
</comment>
<keyword evidence="1" id="KW-0472">Membrane</keyword>
<keyword evidence="1" id="KW-0812">Transmembrane</keyword>
<dbReference type="InterPro" id="IPR017516">
    <property type="entry name" value="AbrB_dup"/>
</dbReference>
<dbReference type="NCBIfam" id="TIGR03082">
    <property type="entry name" value="Gneg_AbrB_dup"/>
    <property type="match status" value="1"/>
</dbReference>
<name>A0A6L5Y8U7_9BACT</name>
<keyword evidence="3" id="KW-1185">Reference proteome</keyword>
<accession>A0A6L5Y8U7</accession>
<evidence type="ECO:0000313" key="2">
    <source>
        <dbReference type="EMBL" id="MST54734.1"/>
    </source>
</evidence>
<gene>
    <name evidence="2" type="ORF">FYJ74_01515</name>
</gene>
<sequence length="353" mass="37452">MEILARSAGTAALFAVGYAGFRGAKKMGWPAAAMLGSLFLLGLLNLTGLRLPFYQAPVSFVSKVLSGVILGQRIDRHMTSAVRKMLFPVSLASFWMVMASIATGLLLFVLAGGRLSLMTCLASSSAGGIAEMSIFAMSAGADVGIVAFFQSVRIIVLYATLPFSTAWLARRAPGAVLPKAPASGAQTRVSFTPGEIARFAAVTGALALLFEAAHFPSAYMIGAMCGAGAMNLRSGKVMTLPPWLRGAAQICLSMTISVALSPRTIHLARELFFPLAFSVTLIQALSFLLAWIMHRLTRWDVMTAVLATCPGGLSQVMFFAEDLRADPLIVGVFHAVRMISIVVCVPLIARLFA</sequence>
<proteinExistence type="predicted"/>
<dbReference type="PIRSF" id="PIRSF038991">
    <property type="entry name" value="Protein_AbrB"/>
    <property type="match status" value="1"/>
</dbReference>
<dbReference type="AlphaFoldDB" id="A0A6L5Y8U7"/>
<organism evidence="2 3">
    <name type="scientific">Pyramidobacter porci</name>
    <dbReference type="NCBI Taxonomy" id="2605789"/>
    <lineage>
        <taxon>Bacteria</taxon>
        <taxon>Thermotogati</taxon>
        <taxon>Synergistota</taxon>
        <taxon>Synergistia</taxon>
        <taxon>Synergistales</taxon>
        <taxon>Dethiosulfovibrionaceae</taxon>
        <taxon>Pyramidobacter</taxon>
    </lineage>
</organism>
<dbReference type="EMBL" id="VUNH01000001">
    <property type="protein sequence ID" value="MST54734.1"/>
    <property type="molecule type" value="Genomic_DNA"/>
</dbReference>
<dbReference type="PANTHER" id="PTHR38457">
    <property type="entry name" value="REGULATOR ABRB-RELATED"/>
    <property type="match status" value="1"/>
</dbReference>
<feature type="transmembrane region" description="Helical" evidence="1">
    <location>
        <begin position="86"/>
        <end position="109"/>
    </location>
</feature>
<reference evidence="2 3" key="1">
    <citation type="submission" date="2019-08" db="EMBL/GenBank/DDBJ databases">
        <title>In-depth cultivation of the pig gut microbiome towards novel bacterial diversity and tailored functional studies.</title>
        <authorList>
            <person name="Wylensek D."/>
            <person name="Hitch T.C.A."/>
            <person name="Clavel T."/>
        </authorList>
    </citation>
    <scope>NUCLEOTIDE SEQUENCE [LARGE SCALE GENOMIC DNA]</scope>
    <source>
        <strain evidence="2 3">SM-530-WT-4B</strain>
    </source>
</reference>
<dbReference type="Proteomes" id="UP000473699">
    <property type="component" value="Unassembled WGS sequence"/>
</dbReference>
<evidence type="ECO:0000313" key="3">
    <source>
        <dbReference type="Proteomes" id="UP000473699"/>
    </source>
</evidence>
<protein>
    <submittedName>
        <fullName evidence="2">AbrB family transcriptional regulator</fullName>
    </submittedName>
</protein>
<dbReference type="GO" id="GO:0010468">
    <property type="term" value="P:regulation of gene expression"/>
    <property type="evidence" value="ECO:0007669"/>
    <property type="project" value="InterPro"/>
</dbReference>
<evidence type="ECO:0000256" key="1">
    <source>
        <dbReference type="SAM" id="Phobius"/>
    </source>
</evidence>
<feature type="transmembrane region" description="Helical" evidence="1">
    <location>
        <begin position="332"/>
        <end position="352"/>
    </location>
</feature>
<dbReference type="GO" id="GO:0016020">
    <property type="term" value="C:membrane"/>
    <property type="evidence" value="ECO:0007669"/>
    <property type="project" value="InterPro"/>
</dbReference>
<dbReference type="InterPro" id="IPR007820">
    <property type="entry name" value="AbrB_fam"/>
</dbReference>
<keyword evidence="1" id="KW-1133">Transmembrane helix</keyword>
<dbReference type="Pfam" id="PF05145">
    <property type="entry name" value="AbrB"/>
    <property type="match status" value="1"/>
</dbReference>
<dbReference type="RefSeq" id="WP_154527852.1">
    <property type="nucleotide sequence ID" value="NZ_JAXDZJ010000209.1"/>
</dbReference>